<comment type="similarity">
    <text evidence="7">Belongs to the binding-protein-dependent transport system permease family.</text>
</comment>
<proteinExistence type="inferred from homology"/>
<dbReference type="EMBL" id="RZNX01000001">
    <property type="protein sequence ID" value="RUT36577.1"/>
    <property type="molecule type" value="Genomic_DNA"/>
</dbReference>
<keyword evidence="10" id="KW-1185">Reference proteome</keyword>
<name>A0A433XR81_9BACL</name>
<evidence type="ECO:0000256" key="6">
    <source>
        <dbReference type="ARBA" id="ARBA00023136"/>
    </source>
</evidence>
<dbReference type="GO" id="GO:0005886">
    <property type="term" value="C:plasma membrane"/>
    <property type="evidence" value="ECO:0007669"/>
    <property type="project" value="UniProtKB-SubCell"/>
</dbReference>
<dbReference type="SUPFAM" id="SSF161098">
    <property type="entry name" value="MetI-like"/>
    <property type="match status" value="1"/>
</dbReference>
<feature type="transmembrane region" description="Helical" evidence="7">
    <location>
        <begin position="228"/>
        <end position="249"/>
    </location>
</feature>
<evidence type="ECO:0000256" key="2">
    <source>
        <dbReference type="ARBA" id="ARBA00022448"/>
    </source>
</evidence>
<keyword evidence="5 7" id="KW-1133">Transmembrane helix</keyword>
<dbReference type="Pfam" id="PF00528">
    <property type="entry name" value="BPD_transp_1"/>
    <property type="match status" value="1"/>
</dbReference>
<accession>A0A433XR81</accession>
<dbReference type="NCBIfam" id="NF045476">
    <property type="entry name" value="Opp4C"/>
    <property type="match status" value="1"/>
</dbReference>
<dbReference type="InterPro" id="IPR053523">
    <property type="entry name" value="Oligopeptide_permease_AppC"/>
</dbReference>
<evidence type="ECO:0000259" key="8">
    <source>
        <dbReference type="PROSITE" id="PS50928"/>
    </source>
</evidence>
<feature type="transmembrane region" description="Helical" evidence="7">
    <location>
        <begin position="55"/>
        <end position="76"/>
    </location>
</feature>
<keyword evidence="4 7" id="KW-0812">Transmembrane</keyword>
<dbReference type="PROSITE" id="PS50928">
    <property type="entry name" value="ABC_TM1"/>
    <property type="match status" value="1"/>
</dbReference>
<feature type="domain" description="ABC transmembrane type-1" evidence="8">
    <location>
        <begin position="115"/>
        <end position="306"/>
    </location>
</feature>
<evidence type="ECO:0000256" key="5">
    <source>
        <dbReference type="ARBA" id="ARBA00022989"/>
    </source>
</evidence>
<dbReference type="InterPro" id="IPR025966">
    <property type="entry name" value="OppC_N"/>
</dbReference>
<keyword evidence="6 7" id="KW-0472">Membrane</keyword>
<dbReference type="AlphaFoldDB" id="A0A433XR81"/>
<comment type="caution">
    <text evidence="9">The sequence shown here is derived from an EMBL/GenBank/DDBJ whole genome shotgun (WGS) entry which is preliminary data.</text>
</comment>
<keyword evidence="3" id="KW-1003">Cell membrane</keyword>
<dbReference type="Gene3D" id="1.10.3720.10">
    <property type="entry name" value="MetI-like"/>
    <property type="match status" value="1"/>
</dbReference>
<dbReference type="PANTHER" id="PTHR43386">
    <property type="entry name" value="OLIGOPEPTIDE TRANSPORT SYSTEM PERMEASE PROTEIN APPC"/>
    <property type="match status" value="1"/>
</dbReference>
<dbReference type="GO" id="GO:0055085">
    <property type="term" value="P:transmembrane transport"/>
    <property type="evidence" value="ECO:0007669"/>
    <property type="project" value="InterPro"/>
</dbReference>
<sequence>MEPQDTAFVPADSLPAAYAHQQQDTRKEWDTNELESIPTAGLFRQVAGRFMKHRLAVIGLVVTFLLLITGLLAPLLTPHSPYAVTTSFSAAPSGDHWLGTDQVGRDVLSRLIIAARVSLIVGFSTVGLYVLFGTLVGLISAYVGGWLDMIVMRVTDMFMAFPFLMVILVVVSALGASLKTIIVVLALFSWPAVARLVRSSVLSLKELDYIKAGRALGYSAPRIWFRHLLPNAIGPIIVNATFGIASAIMSEAGLSFLGMGVQPPTASWGNMLSDAQSLTVLTDQPWLWVPAGTMLLITVLAINFVGDGLRDALDPKS</sequence>
<comment type="subcellular location">
    <subcellularLocation>
        <location evidence="1 7">Cell membrane</location>
        <topology evidence="1 7">Multi-pass membrane protein</topology>
    </subcellularLocation>
</comment>
<feature type="transmembrane region" description="Helical" evidence="7">
    <location>
        <begin position="180"/>
        <end position="197"/>
    </location>
</feature>
<gene>
    <name evidence="9" type="ORF">EJP77_02180</name>
</gene>
<evidence type="ECO:0000256" key="1">
    <source>
        <dbReference type="ARBA" id="ARBA00004651"/>
    </source>
</evidence>
<evidence type="ECO:0000313" key="9">
    <source>
        <dbReference type="EMBL" id="RUT36577.1"/>
    </source>
</evidence>
<feature type="transmembrane region" description="Helical" evidence="7">
    <location>
        <begin position="154"/>
        <end position="174"/>
    </location>
</feature>
<dbReference type="InterPro" id="IPR035906">
    <property type="entry name" value="MetI-like_sf"/>
</dbReference>
<evidence type="ECO:0000256" key="7">
    <source>
        <dbReference type="RuleBase" id="RU363032"/>
    </source>
</evidence>
<dbReference type="OrthoDB" id="9797472at2"/>
<protein>
    <submittedName>
        <fullName evidence="9">ABC transporter permease</fullName>
    </submittedName>
</protein>
<evidence type="ECO:0000256" key="4">
    <source>
        <dbReference type="ARBA" id="ARBA00022692"/>
    </source>
</evidence>
<evidence type="ECO:0000256" key="3">
    <source>
        <dbReference type="ARBA" id="ARBA00022475"/>
    </source>
</evidence>
<reference evidence="9 10" key="1">
    <citation type="submission" date="2018-12" db="EMBL/GenBank/DDBJ databases">
        <authorList>
            <person name="Sun L."/>
            <person name="Chen Z."/>
        </authorList>
    </citation>
    <scope>NUCLEOTIDE SEQUENCE [LARGE SCALE GENOMIC DNA]</scope>
    <source>
        <strain evidence="9 10">3-5-3</strain>
    </source>
</reference>
<evidence type="ECO:0000313" key="10">
    <source>
        <dbReference type="Proteomes" id="UP000272464"/>
    </source>
</evidence>
<dbReference type="InterPro" id="IPR000515">
    <property type="entry name" value="MetI-like"/>
</dbReference>
<dbReference type="PANTHER" id="PTHR43386:SF1">
    <property type="entry name" value="D,D-DIPEPTIDE TRANSPORT SYSTEM PERMEASE PROTEIN DDPC-RELATED"/>
    <property type="match status" value="1"/>
</dbReference>
<dbReference type="CDD" id="cd06261">
    <property type="entry name" value="TM_PBP2"/>
    <property type="match status" value="1"/>
</dbReference>
<feature type="transmembrane region" description="Helical" evidence="7">
    <location>
        <begin position="286"/>
        <end position="306"/>
    </location>
</feature>
<keyword evidence="2 7" id="KW-0813">Transport</keyword>
<dbReference type="Pfam" id="PF12911">
    <property type="entry name" value="OppC_N"/>
    <property type="match status" value="1"/>
</dbReference>
<dbReference type="InterPro" id="IPR050366">
    <property type="entry name" value="BP-dependent_transpt_permease"/>
</dbReference>
<dbReference type="Proteomes" id="UP000272464">
    <property type="component" value="Unassembled WGS sequence"/>
</dbReference>
<organism evidence="9 10">
    <name type="scientific">Paenibacillus zeisoli</name>
    <dbReference type="NCBI Taxonomy" id="2496267"/>
    <lineage>
        <taxon>Bacteria</taxon>
        <taxon>Bacillati</taxon>
        <taxon>Bacillota</taxon>
        <taxon>Bacilli</taxon>
        <taxon>Bacillales</taxon>
        <taxon>Paenibacillaceae</taxon>
        <taxon>Paenibacillus</taxon>
    </lineage>
</organism>
<feature type="transmembrane region" description="Helical" evidence="7">
    <location>
        <begin position="126"/>
        <end position="147"/>
    </location>
</feature>